<proteinExistence type="predicted"/>
<organism evidence="1 2">
    <name type="scientific">Dentiscutata heterogama</name>
    <dbReference type="NCBI Taxonomy" id="1316150"/>
    <lineage>
        <taxon>Eukaryota</taxon>
        <taxon>Fungi</taxon>
        <taxon>Fungi incertae sedis</taxon>
        <taxon>Mucoromycota</taxon>
        <taxon>Glomeromycotina</taxon>
        <taxon>Glomeromycetes</taxon>
        <taxon>Diversisporales</taxon>
        <taxon>Gigasporaceae</taxon>
        <taxon>Dentiscutata</taxon>
    </lineage>
</organism>
<dbReference type="EMBL" id="CAJVPU010016747">
    <property type="protein sequence ID" value="CAG8655156.1"/>
    <property type="molecule type" value="Genomic_DNA"/>
</dbReference>
<comment type="caution">
    <text evidence="1">The sequence shown here is derived from an EMBL/GenBank/DDBJ whole genome shotgun (WGS) entry which is preliminary data.</text>
</comment>
<reference evidence="1" key="1">
    <citation type="submission" date="2021-06" db="EMBL/GenBank/DDBJ databases">
        <authorList>
            <person name="Kallberg Y."/>
            <person name="Tangrot J."/>
            <person name="Rosling A."/>
        </authorList>
    </citation>
    <scope>NUCLEOTIDE SEQUENCE</scope>
    <source>
        <strain evidence="1">IL203A</strain>
    </source>
</reference>
<dbReference type="Proteomes" id="UP000789702">
    <property type="component" value="Unassembled WGS sequence"/>
</dbReference>
<sequence length="52" mass="5563">MGKTAKLDTAKHILFLKLKASSKAPQFETEKAAVQPSGCIGSLSTYLSYSSE</sequence>
<feature type="non-terminal residue" evidence="1">
    <location>
        <position position="52"/>
    </location>
</feature>
<evidence type="ECO:0000313" key="1">
    <source>
        <dbReference type="EMBL" id="CAG8655156.1"/>
    </source>
</evidence>
<protein>
    <submittedName>
        <fullName evidence="1">10697_t:CDS:1</fullName>
    </submittedName>
</protein>
<accession>A0ACA9NHJ0</accession>
<evidence type="ECO:0000313" key="2">
    <source>
        <dbReference type="Proteomes" id="UP000789702"/>
    </source>
</evidence>
<name>A0ACA9NHJ0_9GLOM</name>
<keyword evidence="2" id="KW-1185">Reference proteome</keyword>
<gene>
    <name evidence="1" type="ORF">DHETER_LOCUS9485</name>
</gene>